<dbReference type="InterPro" id="IPR053175">
    <property type="entry name" value="DHMBA_Reg_Transcription_Factor"/>
</dbReference>
<evidence type="ECO:0000313" key="4">
    <source>
        <dbReference type="EMBL" id="CAF9902952.1"/>
    </source>
</evidence>
<keyword evidence="5" id="KW-1185">Reference proteome</keyword>
<dbReference type="Gene3D" id="4.10.240.10">
    <property type="entry name" value="Zn(2)-C6 fungal-type DNA-binding domain"/>
    <property type="match status" value="1"/>
</dbReference>
<dbReference type="PROSITE" id="PS50048">
    <property type="entry name" value="ZN2_CY6_FUNGAL_2"/>
    <property type="match status" value="1"/>
</dbReference>
<proteinExistence type="predicted"/>
<evidence type="ECO:0000259" key="3">
    <source>
        <dbReference type="PROSITE" id="PS50048"/>
    </source>
</evidence>
<dbReference type="PANTHER" id="PTHR38791">
    <property type="entry name" value="ZN(II)2CYS6 TRANSCRIPTION FACTOR (EUROFUNG)-RELATED-RELATED"/>
    <property type="match status" value="1"/>
</dbReference>
<dbReference type="GO" id="GO:0000981">
    <property type="term" value="F:DNA-binding transcription factor activity, RNA polymerase II-specific"/>
    <property type="evidence" value="ECO:0007669"/>
    <property type="project" value="InterPro"/>
</dbReference>
<name>A0A8H3ECM0_9LECA</name>
<dbReference type="GO" id="GO:0008270">
    <property type="term" value="F:zinc ion binding"/>
    <property type="evidence" value="ECO:0007669"/>
    <property type="project" value="InterPro"/>
</dbReference>
<keyword evidence="1" id="KW-0539">Nucleus</keyword>
<dbReference type="EMBL" id="CAJPDS010000001">
    <property type="protein sequence ID" value="CAF9902952.1"/>
    <property type="molecule type" value="Genomic_DNA"/>
</dbReference>
<feature type="domain" description="Zn(2)-C6 fungal-type" evidence="3">
    <location>
        <begin position="9"/>
        <end position="37"/>
    </location>
</feature>
<dbReference type="AlphaFoldDB" id="A0A8H3ECM0"/>
<dbReference type="PANTHER" id="PTHR38791:SF5">
    <property type="entry name" value="TRANSCRIPTION FACTOR DBAG-RELATED"/>
    <property type="match status" value="1"/>
</dbReference>
<feature type="region of interest" description="Disordered" evidence="2">
    <location>
        <begin position="65"/>
        <end position="103"/>
    </location>
</feature>
<reference evidence="4" key="1">
    <citation type="submission" date="2021-03" db="EMBL/GenBank/DDBJ databases">
        <authorList>
            <person name="Tagirdzhanova G."/>
        </authorList>
    </citation>
    <scope>NUCLEOTIDE SEQUENCE</scope>
</reference>
<dbReference type="Pfam" id="PF00172">
    <property type="entry name" value="Zn_clus"/>
    <property type="match status" value="1"/>
</dbReference>
<dbReference type="InterPro" id="IPR001138">
    <property type="entry name" value="Zn2Cys6_DnaBD"/>
</dbReference>
<dbReference type="OrthoDB" id="2991872at2759"/>
<evidence type="ECO:0000256" key="2">
    <source>
        <dbReference type="SAM" id="MobiDB-lite"/>
    </source>
</evidence>
<gene>
    <name evidence="4" type="ORF">HETSPECPRED_000067</name>
</gene>
<organism evidence="4 5">
    <name type="scientific">Heterodermia speciosa</name>
    <dbReference type="NCBI Taxonomy" id="116794"/>
    <lineage>
        <taxon>Eukaryota</taxon>
        <taxon>Fungi</taxon>
        <taxon>Dikarya</taxon>
        <taxon>Ascomycota</taxon>
        <taxon>Pezizomycotina</taxon>
        <taxon>Lecanoromycetes</taxon>
        <taxon>OSLEUM clade</taxon>
        <taxon>Lecanoromycetidae</taxon>
        <taxon>Caliciales</taxon>
        <taxon>Physciaceae</taxon>
        <taxon>Heterodermia</taxon>
    </lineage>
</organism>
<dbReference type="InterPro" id="IPR036864">
    <property type="entry name" value="Zn2-C6_fun-type_DNA-bd_sf"/>
</dbReference>
<sequence>MVYHGPSRACRACRNRRIKCDQTQPGCNNCLRRRETCPGYRDVFDSAHRSQNQLVLRQVEKLSTTKGAKPSCSGQTTPRPESSLELVPTASSNSTATKGAKTSPQWTMYTQKRGHSWSTRDGPASLSPAKVFDLDFNASALSMPCALKQNGLETSLLFFFAHYGGTAIDPDARHGFNQMWKPMYAQAPTQSSLRLATAAVAINIAMMWSSEGFDTRPARSLFTQAVAAAREDLHDPRQSSTDEILMTILIFDLYDALVLHYAPALVDYGKHKHGALAIIEHRGFANFATPQARALIAAVRHSLLPYMLSFRKPFPERLDCLFDHPSINDTKASILDLISVQLSRIQSRLWTLHLESCSERYFEEHRARHVEIISEAIQVEKFLLDWKESITDPNWLPEYIPRTAVMDSIQAAGFYGTRCCVFVDLTVGGTWLLYSIRYLLTLQIIRQSFKDEPSLLKNPEQRALLSRTNARVQDLVDSICETVPFCLGDTVIPKNPMYSTSINFPHHFKFDPGTGMRTRTPSSQSVHQKQAGASGGWILFPQLVNVWRLAEPEDDAVPIVLREGQLEWIKVQVKRLQDIFLFCEPVWFKRLAS</sequence>
<protein>
    <recommendedName>
        <fullName evidence="3">Zn(2)-C6 fungal-type domain-containing protein</fullName>
    </recommendedName>
</protein>
<dbReference type="Proteomes" id="UP000664521">
    <property type="component" value="Unassembled WGS sequence"/>
</dbReference>
<dbReference type="SMART" id="SM00066">
    <property type="entry name" value="GAL4"/>
    <property type="match status" value="1"/>
</dbReference>
<evidence type="ECO:0000256" key="1">
    <source>
        <dbReference type="ARBA" id="ARBA00023242"/>
    </source>
</evidence>
<comment type="caution">
    <text evidence="4">The sequence shown here is derived from an EMBL/GenBank/DDBJ whole genome shotgun (WGS) entry which is preliminary data.</text>
</comment>
<feature type="compositionally biased region" description="Polar residues" evidence="2">
    <location>
        <begin position="89"/>
        <end position="103"/>
    </location>
</feature>
<dbReference type="PROSITE" id="PS00463">
    <property type="entry name" value="ZN2_CY6_FUNGAL_1"/>
    <property type="match status" value="1"/>
</dbReference>
<accession>A0A8H3ECM0</accession>
<feature type="compositionally biased region" description="Polar residues" evidence="2">
    <location>
        <begin position="65"/>
        <end position="80"/>
    </location>
</feature>
<dbReference type="SUPFAM" id="SSF57701">
    <property type="entry name" value="Zn2/Cys6 DNA-binding domain"/>
    <property type="match status" value="1"/>
</dbReference>
<evidence type="ECO:0000313" key="5">
    <source>
        <dbReference type="Proteomes" id="UP000664521"/>
    </source>
</evidence>